<reference evidence="1" key="1">
    <citation type="submission" date="2021-09" db="EMBL/GenBank/DDBJ databases">
        <title>The genome of Mauremys mutica provides insights into the evolution of semi-aquatic lifestyle.</title>
        <authorList>
            <person name="Gong S."/>
            <person name="Gao Y."/>
        </authorList>
    </citation>
    <scope>NUCLEOTIDE SEQUENCE</scope>
    <source>
        <strain evidence="1">MM-2020</strain>
        <tissue evidence="1">Muscle</tissue>
    </source>
</reference>
<evidence type="ECO:0008006" key="3">
    <source>
        <dbReference type="Google" id="ProtNLM"/>
    </source>
</evidence>
<dbReference type="EMBL" id="JAHDVG010000474">
    <property type="protein sequence ID" value="KAH1178149.1"/>
    <property type="molecule type" value="Genomic_DNA"/>
</dbReference>
<accession>A0A9D3XAG3</accession>
<comment type="caution">
    <text evidence="1">The sequence shown here is derived from an EMBL/GenBank/DDBJ whole genome shotgun (WGS) entry which is preliminary data.</text>
</comment>
<dbReference type="InterPro" id="IPR052958">
    <property type="entry name" value="IFN-induced_PKR_regulator"/>
</dbReference>
<protein>
    <recommendedName>
        <fullName evidence="3">HAT C-terminal dimerisation domain-containing protein</fullName>
    </recommendedName>
</protein>
<evidence type="ECO:0000313" key="2">
    <source>
        <dbReference type="Proteomes" id="UP000827986"/>
    </source>
</evidence>
<keyword evidence="2" id="KW-1185">Reference proteome</keyword>
<gene>
    <name evidence="1" type="ORF">KIL84_011851</name>
</gene>
<dbReference type="PANTHER" id="PTHR46289:SF19">
    <property type="entry name" value="ZINC FINGER MYM-TYPE CONTAINING 1"/>
    <property type="match status" value="1"/>
</dbReference>
<name>A0A9D3XAG3_9SAUR</name>
<dbReference type="Proteomes" id="UP000827986">
    <property type="component" value="Unassembled WGS sequence"/>
</dbReference>
<proteinExistence type="predicted"/>
<dbReference type="PANTHER" id="PTHR46289">
    <property type="entry name" value="52 KDA REPRESSOR OF THE INHIBITOR OF THE PROTEIN KINASE-LIKE PROTEIN-RELATED"/>
    <property type="match status" value="1"/>
</dbReference>
<evidence type="ECO:0000313" key="1">
    <source>
        <dbReference type="EMBL" id="KAH1178149.1"/>
    </source>
</evidence>
<feature type="non-terminal residue" evidence="1">
    <location>
        <position position="1"/>
    </location>
</feature>
<organism evidence="1 2">
    <name type="scientific">Mauremys mutica</name>
    <name type="common">yellowpond turtle</name>
    <dbReference type="NCBI Taxonomy" id="74926"/>
    <lineage>
        <taxon>Eukaryota</taxon>
        <taxon>Metazoa</taxon>
        <taxon>Chordata</taxon>
        <taxon>Craniata</taxon>
        <taxon>Vertebrata</taxon>
        <taxon>Euteleostomi</taxon>
        <taxon>Archelosauria</taxon>
        <taxon>Testudinata</taxon>
        <taxon>Testudines</taxon>
        <taxon>Cryptodira</taxon>
        <taxon>Durocryptodira</taxon>
        <taxon>Testudinoidea</taxon>
        <taxon>Geoemydidae</taxon>
        <taxon>Geoemydinae</taxon>
        <taxon>Mauremys</taxon>
    </lineage>
</organism>
<sequence>AKQVTSSLGIDPKMKSDSRIQKNKRFCDDTEDADYTFDSPNIQFKVQVFFPTMDLLLSELGGLGERMAEDSNLFSPILCLPDKVDESSIEKLVDTLATACPKDPQREDLKEELRIFYKIKEDSNLRVDGHITSALTLLNALFKKGLENVFSQIYICLQLLTVLPVSVALGEHAFSKPTLIKNCLRSATGEERLNHLLTLSIHMKWPKT</sequence>
<dbReference type="AlphaFoldDB" id="A0A9D3XAG3"/>